<dbReference type="EMBL" id="SWBO01000007">
    <property type="protein sequence ID" value="TKB99293.1"/>
    <property type="molecule type" value="Genomic_DNA"/>
</dbReference>
<evidence type="ECO:0000313" key="2">
    <source>
        <dbReference type="Proteomes" id="UP000310477"/>
    </source>
</evidence>
<dbReference type="OrthoDB" id="680899at2"/>
<dbReference type="RefSeq" id="WP_136877413.1">
    <property type="nucleotide sequence ID" value="NZ_SWBO01000007.1"/>
</dbReference>
<reference evidence="1 2" key="1">
    <citation type="submission" date="2019-04" db="EMBL/GenBank/DDBJ databases">
        <title>Pedobacter sp. AR-2-6 sp. nov., isolated from Arctic soil.</title>
        <authorList>
            <person name="Dahal R.H."/>
            <person name="Kim D.-U."/>
        </authorList>
    </citation>
    <scope>NUCLEOTIDE SEQUENCE [LARGE SCALE GENOMIC DNA]</scope>
    <source>
        <strain evidence="1 2">AR-2-6</strain>
    </source>
</reference>
<sequence>MNNVQKFKFIDGNFSALESREILKNVFTSKIQFHQIKNFSSQERNGKDDEHSLHRIVELKESIENVVSFLEEARKQGKQLEIKSEIQVTIL</sequence>
<dbReference type="Proteomes" id="UP000310477">
    <property type="component" value="Unassembled WGS sequence"/>
</dbReference>
<dbReference type="AlphaFoldDB" id="A0A4U1C151"/>
<gene>
    <name evidence="1" type="ORF">FA045_12445</name>
</gene>
<organism evidence="1 2">
    <name type="scientific">Pedobacter cryotolerans</name>
    <dbReference type="NCBI Taxonomy" id="2571270"/>
    <lineage>
        <taxon>Bacteria</taxon>
        <taxon>Pseudomonadati</taxon>
        <taxon>Bacteroidota</taxon>
        <taxon>Sphingobacteriia</taxon>
        <taxon>Sphingobacteriales</taxon>
        <taxon>Sphingobacteriaceae</taxon>
        <taxon>Pedobacter</taxon>
    </lineage>
</organism>
<keyword evidence="2" id="KW-1185">Reference proteome</keyword>
<name>A0A4U1C151_9SPHI</name>
<proteinExistence type="predicted"/>
<comment type="caution">
    <text evidence="1">The sequence shown here is derived from an EMBL/GenBank/DDBJ whole genome shotgun (WGS) entry which is preliminary data.</text>
</comment>
<protein>
    <submittedName>
        <fullName evidence="1">Uncharacterized protein</fullName>
    </submittedName>
</protein>
<accession>A0A4U1C151</accession>
<evidence type="ECO:0000313" key="1">
    <source>
        <dbReference type="EMBL" id="TKB99293.1"/>
    </source>
</evidence>